<reference evidence="2 3" key="2">
    <citation type="journal article" date="2019" name="G3 (Bethesda)">
        <title>Hybrid Assembly of the Genome of the Entomopathogenic Nematode Steinernema carpocapsae Identifies the X-Chromosome.</title>
        <authorList>
            <person name="Serra L."/>
            <person name="Macchietto M."/>
            <person name="Macias-Munoz A."/>
            <person name="McGill C.J."/>
            <person name="Rodriguez I.M."/>
            <person name="Rodriguez B."/>
            <person name="Murad R."/>
            <person name="Mortazavi A."/>
        </authorList>
    </citation>
    <scope>NUCLEOTIDE SEQUENCE [LARGE SCALE GENOMIC DNA]</scope>
    <source>
        <strain evidence="2 3">ALL</strain>
    </source>
</reference>
<comment type="caution">
    <text evidence="2">The sequence shown here is derived from an EMBL/GenBank/DDBJ whole genome shotgun (WGS) entry which is preliminary data.</text>
</comment>
<evidence type="ECO:0000313" key="3">
    <source>
        <dbReference type="Proteomes" id="UP000298663"/>
    </source>
</evidence>
<name>A0A4U5NGD4_STECR</name>
<feature type="compositionally biased region" description="Basic and acidic residues" evidence="1">
    <location>
        <begin position="68"/>
        <end position="86"/>
    </location>
</feature>
<keyword evidence="3" id="KW-1185">Reference proteome</keyword>
<dbReference type="AlphaFoldDB" id="A0A4U5NGD4"/>
<feature type="compositionally biased region" description="Basic and acidic residues" evidence="1">
    <location>
        <begin position="35"/>
        <end position="51"/>
    </location>
</feature>
<feature type="region of interest" description="Disordered" evidence="1">
    <location>
        <begin position="1"/>
        <end position="86"/>
    </location>
</feature>
<reference evidence="2 3" key="1">
    <citation type="journal article" date="2015" name="Genome Biol.">
        <title>Comparative genomics of Steinernema reveals deeply conserved gene regulatory networks.</title>
        <authorList>
            <person name="Dillman A.R."/>
            <person name="Macchietto M."/>
            <person name="Porter C.F."/>
            <person name="Rogers A."/>
            <person name="Williams B."/>
            <person name="Antoshechkin I."/>
            <person name="Lee M.M."/>
            <person name="Goodwin Z."/>
            <person name="Lu X."/>
            <person name="Lewis E.E."/>
            <person name="Goodrich-Blair H."/>
            <person name="Stock S.P."/>
            <person name="Adams B.J."/>
            <person name="Sternberg P.W."/>
            <person name="Mortazavi A."/>
        </authorList>
    </citation>
    <scope>NUCLEOTIDE SEQUENCE [LARGE SCALE GENOMIC DNA]</scope>
    <source>
        <strain evidence="2 3">ALL</strain>
    </source>
</reference>
<dbReference type="EMBL" id="AZBU02000004">
    <property type="protein sequence ID" value="TKR82117.1"/>
    <property type="molecule type" value="Genomic_DNA"/>
</dbReference>
<feature type="compositionally biased region" description="Basic residues" evidence="1">
    <location>
        <begin position="17"/>
        <end position="27"/>
    </location>
</feature>
<evidence type="ECO:0000256" key="1">
    <source>
        <dbReference type="SAM" id="MobiDB-lite"/>
    </source>
</evidence>
<sequence>MRVTARGNEKTEGRTFKALRRSHRRPRPPLASGGAEREAPGRTPGVEERRRAAFRRSPRRQEAVGFGDLEKLNAGHRSDRSEELQAELEDKDKEIAKFEENRIEFAEICAKNELEKWKMQKENEEMKKRMEEVRREAKEMRKENEEVEGVREELEKVRKEKKALEKRVNQMNARRSRFMLNMEDMMNKFGSQV</sequence>
<evidence type="ECO:0000313" key="2">
    <source>
        <dbReference type="EMBL" id="TKR82117.1"/>
    </source>
</evidence>
<accession>A0A4U5NGD4</accession>
<gene>
    <name evidence="2" type="ORF">L596_015890</name>
</gene>
<protein>
    <submittedName>
        <fullName evidence="2">Uncharacterized protein</fullName>
    </submittedName>
</protein>
<proteinExistence type="predicted"/>
<organism evidence="2 3">
    <name type="scientific">Steinernema carpocapsae</name>
    <name type="common">Entomopathogenic nematode</name>
    <dbReference type="NCBI Taxonomy" id="34508"/>
    <lineage>
        <taxon>Eukaryota</taxon>
        <taxon>Metazoa</taxon>
        <taxon>Ecdysozoa</taxon>
        <taxon>Nematoda</taxon>
        <taxon>Chromadorea</taxon>
        <taxon>Rhabditida</taxon>
        <taxon>Tylenchina</taxon>
        <taxon>Panagrolaimomorpha</taxon>
        <taxon>Strongyloidoidea</taxon>
        <taxon>Steinernematidae</taxon>
        <taxon>Steinernema</taxon>
    </lineage>
</organism>
<dbReference type="Proteomes" id="UP000298663">
    <property type="component" value="Unassembled WGS sequence"/>
</dbReference>